<dbReference type="InterPro" id="IPR013630">
    <property type="entry name" value="Methyltransf_Zn-bd_dom_put"/>
</dbReference>
<name>A0A4R8FK99_9RHOB</name>
<dbReference type="GO" id="GO:0032259">
    <property type="term" value="P:methylation"/>
    <property type="evidence" value="ECO:0007669"/>
    <property type="project" value="UniProtKB-KW"/>
</dbReference>
<protein>
    <submittedName>
        <fullName evidence="3">Methyltransferase family protein</fullName>
    </submittedName>
</protein>
<evidence type="ECO:0000259" key="2">
    <source>
        <dbReference type="Pfam" id="PF08484"/>
    </source>
</evidence>
<dbReference type="InterPro" id="IPR013691">
    <property type="entry name" value="MeTrfase_14"/>
</dbReference>
<keyword evidence="3" id="KW-0808">Transferase</keyword>
<dbReference type="AlphaFoldDB" id="A0A4R8FK99"/>
<dbReference type="SUPFAM" id="SSF53335">
    <property type="entry name" value="S-adenosyl-L-methionine-dependent methyltransferases"/>
    <property type="match status" value="1"/>
</dbReference>
<evidence type="ECO:0000313" key="3">
    <source>
        <dbReference type="EMBL" id="TDX24125.1"/>
    </source>
</evidence>
<dbReference type="Gene3D" id="3.40.50.720">
    <property type="entry name" value="NAD(P)-binding Rossmann-like Domain"/>
    <property type="match status" value="1"/>
</dbReference>
<dbReference type="Gene3D" id="3.40.50.150">
    <property type="entry name" value="Vaccinia Virus protein VP39"/>
    <property type="match status" value="1"/>
</dbReference>
<dbReference type="Gene3D" id="6.20.50.110">
    <property type="entry name" value="Methyltransferase, zinc-binding domain"/>
    <property type="match status" value="1"/>
</dbReference>
<dbReference type="InterPro" id="IPR038576">
    <property type="entry name" value="Methyltransf_Zn-bd_dom_put_sf"/>
</dbReference>
<keyword evidence="3" id="KW-0489">Methyltransferase</keyword>
<dbReference type="InterPro" id="IPR029063">
    <property type="entry name" value="SAM-dependent_MTases_sf"/>
</dbReference>
<dbReference type="Proteomes" id="UP000295484">
    <property type="component" value="Unassembled WGS sequence"/>
</dbReference>
<dbReference type="Pfam" id="PF08421">
    <property type="entry name" value="Methyltransf_13"/>
    <property type="match status" value="1"/>
</dbReference>
<evidence type="ECO:0000259" key="1">
    <source>
        <dbReference type="Pfam" id="PF08421"/>
    </source>
</evidence>
<dbReference type="GO" id="GO:0008168">
    <property type="term" value="F:methyltransferase activity"/>
    <property type="evidence" value="ECO:0007669"/>
    <property type="project" value="UniProtKB-KW"/>
</dbReference>
<dbReference type="PANTHER" id="PTHR43861:SF5">
    <property type="entry name" value="BLL5978 PROTEIN"/>
    <property type="match status" value="1"/>
</dbReference>
<gene>
    <name evidence="3" type="ORF">EV657_12418</name>
</gene>
<reference evidence="3 4" key="1">
    <citation type="submission" date="2019-03" db="EMBL/GenBank/DDBJ databases">
        <title>Genomic Encyclopedia of Type Strains, Phase IV (KMG-IV): sequencing the most valuable type-strain genomes for metagenomic binning, comparative biology and taxonomic classification.</title>
        <authorList>
            <person name="Goeker M."/>
        </authorList>
    </citation>
    <scope>NUCLEOTIDE SEQUENCE [LARGE SCALE GENOMIC DNA]</scope>
    <source>
        <strain evidence="3 4">JA181</strain>
    </source>
</reference>
<sequence>MTRHCRFCQAPLEQTLVDLGETPLANSFLPDSPEAIAAERRFPLHVMVCTTCWLAQTTETVPADAIFAHDYAYLSSYSAGWVAHARRYAEAMADRFGLGAGSRVVEIASNDGYLLQHFVAMGVPVLGVEPAGHAAEVAESIGVPTRVMFFDETAAAALRDEGFAADLMAANNVLAHVPDIRSFAAGFRVLLKPEGVATFEFPHLARLIDQVQFDTIYHEHYSYLSLTFVERLMREVGLSVFDIERLTTHGGSLRVFVGHPGAHAETEAVAALRAEEAALQLDRPEGYAGLAARVARVVADFRAFVASARAEGKTVAGYGAAAKGNTFLNVAGIGPDDIAFVVDRNPQKQDRLLPGSHIPVLAPEEIARQRPDYLVILPWNIAEEVMGQQAAIRDWGGRFVTAVPELIVR</sequence>
<feature type="domain" description="C-methyltransferase" evidence="2">
    <location>
        <begin position="248"/>
        <end position="404"/>
    </location>
</feature>
<accession>A0A4R8FK99</accession>
<evidence type="ECO:0000313" key="4">
    <source>
        <dbReference type="Proteomes" id="UP000295484"/>
    </source>
</evidence>
<proteinExistence type="predicted"/>
<dbReference type="Pfam" id="PF13489">
    <property type="entry name" value="Methyltransf_23"/>
    <property type="match status" value="1"/>
</dbReference>
<dbReference type="EMBL" id="SOEB01000024">
    <property type="protein sequence ID" value="TDX24125.1"/>
    <property type="molecule type" value="Genomic_DNA"/>
</dbReference>
<feature type="domain" description="Methyltransferase putative zinc binding" evidence="1">
    <location>
        <begin position="5"/>
        <end position="67"/>
    </location>
</feature>
<comment type="caution">
    <text evidence="3">The sequence shown here is derived from an EMBL/GenBank/DDBJ whole genome shotgun (WGS) entry which is preliminary data.</text>
</comment>
<organism evidence="3 4">
    <name type="scientific">Rhodovulum visakhapatnamense</name>
    <dbReference type="NCBI Taxonomy" id="364297"/>
    <lineage>
        <taxon>Bacteria</taxon>
        <taxon>Pseudomonadati</taxon>
        <taxon>Pseudomonadota</taxon>
        <taxon>Alphaproteobacteria</taxon>
        <taxon>Rhodobacterales</taxon>
        <taxon>Paracoccaceae</taxon>
        <taxon>Rhodovulum</taxon>
    </lineage>
</organism>
<dbReference type="Pfam" id="PF08484">
    <property type="entry name" value="Methyltransf_14"/>
    <property type="match status" value="1"/>
</dbReference>
<dbReference type="RefSeq" id="WP_134079076.1">
    <property type="nucleotide sequence ID" value="NZ_SOEB01000024.1"/>
</dbReference>
<dbReference type="PANTHER" id="PTHR43861">
    <property type="entry name" value="TRANS-ACONITATE 2-METHYLTRANSFERASE-RELATED"/>
    <property type="match status" value="1"/>
</dbReference>